<name>A0A0N4WM13_HAEPC</name>
<feature type="chain" id="PRO_5043123860" evidence="5">
    <location>
        <begin position="20"/>
        <end position="279"/>
    </location>
</feature>
<evidence type="ECO:0000256" key="2">
    <source>
        <dbReference type="ARBA" id="ARBA00010112"/>
    </source>
</evidence>
<feature type="signal peptide" evidence="5">
    <location>
        <begin position="1"/>
        <end position="19"/>
    </location>
</feature>
<evidence type="ECO:0000313" key="8">
    <source>
        <dbReference type="WBParaSite" id="HPLM_0001221901-mRNA-1"/>
    </source>
</evidence>
<dbReference type="Gene3D" id="2.60.40.3330">
    <property type="match status" value="2"/>
</dbReference>
<dbReference type="GO" id="GO:0005576">
    <property type="term" value="C:extracellular region"/>
    <property type="evidence" value="ECO:0007669"/>
    <property type="project" value="UniProtKB-SubCell"/>
</dbReference>
<dbReference type="GO" id="GO:0009986">
    <property type="term" value="C:cell surface"/>
    <property type="evidence" value="ECO:0007669"/>
    <property type="project" value="InterPro"/>
</dbReference>
<dbReference type="PANTHER" id="PTHR21700">
    <property type="entry name" value="TRANSTHYRETIN-LIKE FAMILY PROTEIN-RELATED"/>
    <property type="match status" value="1"/>
</dbReference>
<keyword evidence="4 5" id="KW-0732">Signal</keyword>
<evidence type="ECO:0000256" key="5">
    <source>
        <dbReference type="SAM" id="SignalP"/>
    </source>
</evidence>
<dbReference type="PANTHER" id="PTHR21700:SF24">
    <property type="entry name" value="TRANSTHYRETIN-LIKE FAMILY PROTEIN"/>
    <property type="match status" value="1"/>
</dbReference>
<accession>A0A0N4WM13</accession>
<dbReference type="WBParaSite" id="HPLM_0001221901-mRNA-1">
    <property type="protein sequence ID" value="HPLM_0001221901-mRNA-1"/>
    <property type="gene ID" value="HPLM_0001221901"/>
</dbReference>
<dbReference type="STRING" id="6290.A0A0N4WM13"/>
<evidence type="ECO:0000313" key="6">
    <source>
        <dbReference type="EMBL" id="VDO45032.1"/>
    </source>
</evidence>
<evidence type="ECO:0000256" key="4">
    <source>
        <dbReference type="ARBA" id="ARBA00022729"/>
    </source>
</evidence>
<sequence length="279" mass="31270">MICFPICFVFLFLVPLCDGLFGIGRMQSVAVQGTLECNGEPARKVKVKLYDKGVLIDKKLDQGRTDSTGWFRLSGSKREITRIDPKLNIYHKCSYHGVFSRPQWEPGDAIGVIMRKVGQTGALGGSIEIFTRLVDLVFQMYSILFAFLAFVPLTDSLFGIGRTQSVAVTGRLQCNGVPASNVKVKLYEKEMTFDKKLDETRTDGSGWFRLSGSKNEITNIDPKLNIYHKCGYKGPCYKKLSLDIPSKFITRGRYPKKTYDIGTLNLASKFKGQTIDCIN</sequence>
<evidence type="ECO:0000313" key="7">
    <source>
        <dbReference type="Proteomes" id="UP000268014"/>
    </source>
</evidence>
<gene>
    <name evidence="6" type="ORF">HPLM_LOCUS12211</name>
</gene>
<reference evidence="8" key="1">
    <citation type="submission" date="2017-02" db="UniProtKB">
        <authorList>
            <consortium name="WormBaseParasite"/>
        </authorList>
    </citation>
    <scope>IDENTIFICATION</scope>
</reference>
<dbReference type="Proteomes" id="UP000268014">
    <property type="component" value="Unassembled WGS sequence"/>
</dbReference>
<evidence type="ECO:0000256" key="1">
    <source>
        <dbReference type="ARBA" id="ARBA00004613"/>
    </source>
</evidence>
<dbReference type="OrthoDB" id="5912452at2759"/>
<dbReference type="EMBL" id="UZAF01017792">
    <property type="protein sequence ID" value="VDO45032.1"/>
    <property type="molecule type" value="Genomic_DNA"/>
</dbReference>
<protein>
    <submittedName>
        <fullName evidence="8">Transthyretin-like family protein</fullName>
    </submittedName>
</protein>
<dbReference type="InterPro" id="IPR038479">
    <property type="entry name" value="Transthyretin-like_sf"/>
</dbReference>
<dbReference type="AlphaFoldDB" id="A0A0N4WM13"/>
<reference evidence="6 7" key="2">
    <citation type="submission" date="2018-11" db="EMBL/GenBank/DDBJ databases">
        <authorList>
            <consortium name="Pathogen Informatics"/>
        </authorList>
    </citation>
    <scope>NUCLEOTIDE SEQUENCE [LARGE SCALE GENOMIC DNA]</scope>
    <source>
        <strain evidence="6 7">MHpl1</strain>
    </source>
</reference>
<comment type="subcellular location">
    <subcellularLocation>
        <location evidence="1">Secreted</location>
    </subcellularLocation>
</comment>
<proteinExistence type="inferred from homology"/>
<comment type="similarity">
    <text evidence="2">Belongs to the nematode transthyretin-like family.</text>
</comment>
<keyword evidence="3" id="KW-0964">Secreted</keyword>
<dbReference type="OMA" id="KCEHEGR"/>
<keyword evidence="7" id="KW-1185">Reference proteome</keyword>
<evidence type="ECO:0000256" key="3">
    <source>
        <dbReference type="ARBA" id="ARBA00022525"/>
    </source>
</evidence>
<organism evidence="8">
    <name type="scientific">Haemonchus placei</name>
    <name type="common">Barber's pole worm</name>
    <dbReference type="NCBI Taxonomy" id="6290"/>
    <lineage>
        <taxon>Eukaryota</taxon>
        <taxon>Metazoa</taxon>
        <taxon>Ecdysozoa</taxon>
        <taxon>Nematoda</taxon>
        <taxon>Chromadorea</taxon>
        <taxon>Rhabditida</taxon>
        <taxon>Rhabditina</taxon>
        <taxon>Rhabditomorpha</taxon>
        <taxon>Strongyloidea</taxon>
        <taxon>Trichostrongylidae</taxon>
        <taxon>Haemonchus</taxon>
    </lineage>
</organism>
<dbReference type="InterPro" id="IPR001534">
    <property type="entry name" value="Transthyretin-like"/>
</dbReference>
<dbReference type="Pfam" id="PF01060">
    <property type="entry name" value="TTR-52"/>
    <property type="match status" value="2"/>
</dbReference>